<name>A0A6B3N8U7_9CYAN</name>
<sequence length="289" mass="32906">MLPSKSKSEFPIEQLFAPTSPWEFLGFALITLLMTLMTEGNPVGMVGIVGLFIFWWWLERRKVKARIKHLQAQLLLSVQPQAPLPAKGLILLLSPYSSRQPELQNSQVLDSLLQKICQTSTVDLTEDDFAQIDLLNSNLRPQIEAVKFHLQDGTLKEVWLLSSQSSHTNQGSEVTMAILSKYLQFQYGQRLVINYGQDYTVEDWNYLKLWQTVQKIFQESGYRDEVIVADITGGTKMMSVALAMACVPPQRKMQYMDSKRDWQGLPLPQGEIKPVLIDVDPIFSAKSRN</sequence>
<organism evidence="2">
    <name type="scientific">Symploca sp. SIO1C4</name>
    <dbReference type="NCBI Taxonomy" id="2607765"/>
    <lineage>
        <taxon>Bacteria</taxon>
        <taxon>Bacillati</taxon>
        <taxon>Cyanobacteriota</taxon>
        <taxon>Cyanophyceae</taxon>
        <taxon>Coleofasciculales</taxon>
        <taxon>Coleofasciculaceae</taxon>
        <taxon>Symploca</taxon>
    </lineage>
</organism>
<evidence type="ECO:0000313" key="2">
    <source>
        <dbReference type="EMBL" id="NER26534.1"/>
    </source>
</evidence>
<keyword evidence="1" id="KW-0812">Transmembrane</keyword>
<gene>
    <name evidence="2" type="ORF">F6J89_02615</name>
</gene>
<keyword evidence="1" id="KW-0472">Membrane</keyword>
<evidence type="ECO:0000256" key="1">
    <source>
        <dbReference type="SAM" id="Phobius"/>
    </source>
</evidence>
<dbReference type="EMBL" id="JAAHFQ010000034">
    <property type="protein sequence ID" value="NER26534.1"/>
    <property type="molecule type" value="Genomic_DNA"/>
</dbReference>
<dbReference type="AlphaFoldDB" id="A0A6B3N8U7"/>
<comment type="caution">
    <text evidence="2">The sequence shown here is derived from an EMBL/GenBank/DDBJ whole genome shotgun (WGS) entry which is preliminary data.</text>
</comment>
<dbReference type="Gene3D" id="3.40.50.10770">
    <property type="entry name" value="Hypothetical protein VC1899 like domain (Restriction endonuclease-like)"/>
    <property type="match status" value="1"/>
</dbReference>
<accession>A0A6B3N8U7</accession>
<reference evidence="2" key="1">
    <citation type="submission" date="2019-11" db="EMBL/GenBank/DDBJ databases">
        <title>Genomic insights into an expanded diversity of filamentous marine cyanobacteria reveals the extraordinary biosynthetic potential of Moorea and Okeania.</title>
        <authorList>
            <person name="Ferreira Leao T."/>
            <person name="Wang M."/>
            <person name="Moss N."/>
            <person name="Da Silva R."/>
            <person name="Sanders J."/>
            <person name="Nurk S."/>
            <person name="Gurevich A."/>
            <person name="Humphrey G."/>
            <person name="Reher R."/>
            <person name="Zhu Q."/>
            <person name="Belda-Ferre P."/>
            <person name="Glukhov E."/>
            <person name="Rex R."/>
            <person name="Dorrestein P.C."/>
            <person name="Knight R."/>
            <person name="Pevzner P."/>
            <person name="Gerwick W.H."/>
            <person name="Gerwick L."/>
        </authorList>
    </citation>
    <scope>NUCLEOTIDE SEQUENCE</scope>
    <source>
        <strain evidence="2">SIO1C4</strain>
    </source>
</reference>
<evidence type="ECO:0008006" key="3">
    <source>
        <dbReference type="Google" id="ProtNLM"/>
    </source>
</evidence>
<proteinExistence type="predicted"/>
<protein>
    <recommendedName>
        <fullName evidence="3">CRISPR-associated protein</fullName>
    </recommendedName>
</protein>
<keyword evidence="1" id="KW-1133">Transmembrane helix</keyword>
<feature type="transmembrane region" description="Helical" evidence="1">
    <location>
        <begin position="43"/>
        <end position="58"/>
    </location>
</feature>